<dbReference type="PANTHER" id="PTHR36181:SF4">
    <property type="entry name" value="LAGLIDADG ENDONUCLEASE"/>
    <property type="match status" value="1"/>
</dbReference>
<keyword evidence="3" id="KW-0255">Endonuclease</keyword>
<dbReference type="InterPro" id="IPR004860">
    <property type="entry name" value="LAGLIDADG_dom"/>
</dbReference>
<dbReference type="EMBL" id="MN977364">
    <property type="protein sequence ID" value="QID02770.1"/>
    <property type="molecule type" value="Genomic_DNA"/>
</dbReference>
<dbReference type="EMBL" id="MN977365">
    <property type="protein sequence ID" value="QID02838.1"/>
    <property type="molecule type" value="Genomic_DNA"/>
</dbReference>
<keyword evidence="3" id="KW-0540">Nuclease</keyword>
<keyword evidence="3" id="KW-0496">Mitochondrion</keyword>
<dbReference type="AlphaFoldDB" id="A0A6G6A4F7"/>
<protein>
    <submittedName>
        <fullName evidence="3">LAGLIDADG endonuclease</fullName>
    </submittedName>
</protein>
<dbReference type="Gene3D" id="3.10.28.10">
    <property type="entry name" value="Homing endonucleases"/>
    <property type="match status" value="2"/>
</dbReference>
<accession>A0A6G6A4F7</accession>
<evidence type="ECO:0000313" key="3">
    <source>
        <dbReference type="EMBL" id="QID02838.1"/>
    </source>
</evidence>
<dbReference type="InterPro" id="IPR027434">
    <property type="entry name" value="Homing_endonucl"/>
</dbReference>
<dbReference type="SUPFAM" id="SSF55608">
    <property type="entry name" value="Homing endonucleases"/>
    <property type="match status" value="2"/>
</dbReference>
<dbReference type="GO" id="GO:0005739">
    <property type="term" value="C:mitochondrion"/>
    <property type="evidence" value="ECO:0007669"/>
    <property type="project" value="UniProtKB-ARBA"/>
</dbReference>
<sequence>MYPLISQKYSDYIVFKKTFELITRGDHLIDTGWDKLLSIKATINKGLSDELIKTFPHIIAIKRPLVTFIKITPEWFAGLTFGEGCFMVNIFKNSSQTKFKTMLIFKINQHVRDKVLLESFINFFNCGMVVKHFSNAVIYVVSNRSDINEKLIS</sequence>
<geneLocation type="mitochondrion" evidence="3"/>
<gene>
    <name evidence="3" type="primary">orf153</name>
</gene>
<evidence type="ECO:0000313" key="2">
    <source>
        <dbReference type="EMBL" id="QID02770.1"/>
    </source>
</evidence>
<dbReference type="PANTHER" id="PTHR36181">
    <property type="entry name" value="INTRON-ENCODED ENDONUCLEASE AI3-RELATED"/>
    <property type="match status" value="1"/>
</dbReference>
<dbReference type="Pfam" id="PF00961">
    <property type="entry name" value="LAGLIDADG_1"/>
    <property type="match status" value="1"/>
</dbReference>
<dbReference type="GO" id="GO:0004519">
    <property type="term" value="F:endonuclease activity"/>
    <property type="evidence" value="ECO:0007669"/>
    <property type="project" value="UniProtKB-KW"/>
</dbReference>
<feature type="domain" description="Homing endonuclease LAGLIDADG" evidence="1">
    <location>
        <begin position="77"/>
        <end position="152"/>
    </location>
</feature>
<keyword evidence="3" id="KW-0378">Hydrolase</keyword>
<evidence type="ECO:0000259" key="1">
    <source>
        <dbReference type="Pfam" id="PF00961"/>
    </source>
</evidence>
<dbReference type="InterPro" id="IPR051289">
    <property type="entry name" value="LAGLIDADG_Endonuclease"/>
</dbReference>
<reference evidence="3" key="1">
    <citation type="submission" date="2020-01" db="EMBL/GenBank/DDBJ databases">
        <authorList>
            <person name="Fang M.L."/>
            <person name="Zhang Y."/>
        </authorList>
    </citation>
    <scope>NUCLEOTIDE SEQUENCE</scope>
    <source>
        <strain evidence="2">YMF1.02765</strain>
        <strain evidence="3">YMF1.02775</strain>
    </source>
</reference>
<name>A0A6G6A4F7_ORBOL</name>
<proteinExistence type="predicted"/>
<organism evidence="3">
    <name type="scientific">Orbilia oligospora</name>
    <name type="common">Nematode-trapping fungus</name>
    <name type="synonym">Arthrobotrys oligospora</name>
    <dbReference type="NCBI Taxonomy" id="2813651"/>
    <lineage>
        <taxon>Eukaryota</taxon>
        <taxon>Fungi</taxon>
        <taxon>Dikarya</taxon>
        <taxon>Ascomycota</taxon>
        <taxon>Pezizomycotina</taxon>
        <taxon>Orbiliomycetes</taxon>
        <taxon>Orbiliales</taxon>
        <taxon>Orbiliaceae</taxon>
        <taxon>Orbilia</taxon>
    </lineage>
</organism>